<evidence type="ECO:0000313" key="3">
    <source>
        <dbReference type="Proteomes" id="UP000250235"/>
    </source>
</evidence>
<organism evidence="2 3">
    <name type="scientific">Dorcoceras hygrometricum</name>
    <dbReference type="NCBI Taxonomy" id="472368"/>
    <lineage>
        <taxon>Eukaryota</taxon>
        <taxon>Viridiplantae</taxon>
        <taxon>Streptophyta</taxon>
        <taxon>Embryophyta</taxon>
        <taxon>Tracheophyta</taxon>
        <taxon>Spermatophyta</taxon>
        <taxon>Magnoliopsida</taxon>
        <taxon>eudicotyledons</taxon>
        <taxon>Gunneridae</taxon>
        <taxon>Pentapetalae</taxon>
        <taxon>asterids</taxon>
        <taxon>lamiids</taxon>
        <taxon>Lamiales</taxon>
        <taxon>Gesneriaceae</taxon>
        <taxon>Didymocarpoideae</taxon>
        <taxon>Trichosporeae</taxon>
        <taxon>Loxocarpinae</taxon>
        <taxon>Dorcoceras</taxon>
    </lineage>
</organism>
<protein>
    <submittedName>
        <fullName evidence="2">HEAT repeat-containing protein 5B-like</fullName>
    </submittedName>
</protein>
<keyword evidence="3" id="KW-1185">Reference proteome</keyword>
<evidence type="ECO:0000313" key="2">
    <source>
        <dbReference type="EMBL" id="KZV42425.1"/>
    </source>
</evidence>
<gene>
    <name evidence="2" type="ORF">F511_12651</name>
</gene>
<proteinExistence type="predicted"/>
<feature type="compositionally biased region" description="Basic and acidic residues" evidence="1">
    <location>
        <begin position="228"/>
        <end position="256"/>
    </location>
</feature>
<reference evidence="2 3" key="1">
    <citation type="journal article" date="2015" name="Proc. Natl. Acad. Sci. U.S.A.">
        <title>The resurrection genome of Boea hygrometrica: A blueprint for survival of dehydration.</title>
        <authorList>
            <person name="Xiao L."/>
            <person name="Yang G."/>
            <person name="Zhang L."/>
            <person name="Yang X."/>
            <person name="Zhao S."/>
            <person name="Ji Z."/>
            <person name="Zhou Q."/>
            <person name="Hu M."/>
            <person name="Wang Y."/>
            <person name="Chen M."/>
            <person name="Xu Y."/>
            <person name="Jin H."/>
            <person name="Xiao X."/>
            <person name="Hu G."/>
            <person name="Bao F."/>
            <person name="Hu Y."/>
            <person name="Wan P."/>
            <person name="Li L."/>
            <person name="Deng X."/>
            <person name="Kuang T."/>
            <person name="Xiang C."/>
            <person name="Zhu J.K."/>
            <person name="Oliver M.J."/>
            <person name="He Y."/>
        </authorList>
    </citation>
    <scope>NUCLEOTIDE SEQUENCE [LARGE SCALE GENOMIC DNA]</scope>
    <source>
        <strain evidence="3">cv. XS01</strain>
    </source>
</reference>
<dbReference type="Proteomes" id="UP000250235">
    <property type="component" value="Unassembled WGS sequence"/>
</dbReference>
<dbReference type="EMBL" id="KQ999054">
    <property type="protein sequence ID" value="KZV42425.1"/>
    <property type="molecule type" value="Genomic_DNA"/>
</dbReference>
<feature type="compositionally biased region" description="Basic and acidic residues" evidence="1">
    <location>
        <begin position="157"/>
        <end position="189"/>
    </location>
</feature>
<feature type="compositionally biased region" description="Basic and acidic residues" evidence="1">
    <location>
        <begin position="204"/>
        <end position="215"/>
    </location>
</feature>
<evidence type="ECO:0000256" key="1">
    <source>
        <dbReference type="SAM" id="MobiDB-lite"/>
    </source>
</evidence>
<sequence>MIMEPWDCLKWTLDDSLGHSTITDEDRDVFFRSDTQLMSIFNRLSRNRRVAEGGHRQRNNGVVLEDDSDINQEDDHVSNSGPVDVADIDAASIRNMVEHADDNRGENVLEDKEIQGGADMEGKGVDDDHTCSKEAEKDYSIYETIEQSDAMAEEDDSKLVQEKESPNSMEEKYVAEDHHGANNPKETKKCSMAHNGEPDGEGQIQHEETEAHDDLDINDDVSFPPLSRDVKIGRKEFRRLHESWRRQRRQEPKEEPESTSSSSIKRVLLDYIKEPCLKGDDCPHDP</sequence>
<accession>A0A2Z7C6A3</accession>
<name>A0A2Z7C6A3_9LAMI</name>
<feature type="compositionally biased region" description="Basic and acidic residues" evidence="1">
    <location>
        <begin position="114"/>
        <end position="140"/>
    </location>
</feature>
<feature type="region of interest" description="Disordered" evidence="1">
    <location>
        <begin position="114"/>
        <end position="265"/>
    </location>
</feature>
<dbReference type="AlphaFoldDB" id="A0A2Z7C6A3"/>